<evidence type="ECO:0000256" key="2">
    <source>
        <dbReference type="ARBA" id="ARBA00022803"/>
    </source>
</evidence>
<dbReference type="PROSITE" id="PS50005">
    <property type="entry name" value="TPR"/>
    <property type="match status" value="4"/>
</dbReference>
<gene>
    <name evidence="4" type="ORF">SAMN05428998_113100</name>
</gene>
<dbReference type="STRING" id="560819.SAMN05428998_113100"/>
<protein>
    <submittedName>
        <fullName evidence="4">Tetratricopeptide repeat-containing protein</fullName>
    </submittedName>
</protein>
<evidence type="ECO:0000256" key="1">
    <source>
        <dbReference type="ARBA" id="ARBA00022737"/>
    </source>
</evidence>
<feature type="repeat" description="TPR" evidence="3">
    <location>
        <begin position="497"/>
        <end position="530"/>
    </location>
</feature>
<dbReference type="SMART" id="SM00028">
    <property type="entry name" value="TPR"/>
    <property type="match status" value="6"/>
</dbReference>
<accession>A0A1Y6C2Y2</accession>
<feature type="repeat" description="TPR" evidence="3">
    <location>
        <begin position="428"/>
        <end position="461"/>
    </location>
</feature>
<dbReference type="RefSeq" id="WP_159460237.1">
    <property type="nucleotide sequence ID" value="NZ_FWZX01000013.1"/>
</dbReference>
<dbReference type="Pfam" id="PF07719">
    <property type="entry name" value="TPR_2"/>
    <property type="match status" value="1"/>
</dbReference>
<dbReference type="SUPFAM" id="SSF48452">
    <property type="entry name" value="TPR-like"/>
    <property type="match status" value="3"/>
</dbReference>
<dbReference type="Pfam" id="PF13432">
    <property type="entry name" value="TPR_16"/>
    <property type="match status" value="3"/>
</dbReference>
<dbReference type="InterPro" id="IPR011990">
    <property type="entry name" value="TPR-like_helical_dom_sf"/>
</dbReference>
<evidence type="ECO:0000313" key="5">
    <source>
        <dbReference type="Proteomes" id="UP000192917"/>
    </source>
</evidence>
<sequence>MIPLRFLARRSLAPASWRGPLATVLATAALGLALQVQPLRAATDAEAQPTVAQRSAAYGDFLAGVVAEQRRDTGAAADFYLKTLRADPGNDALLERTFLLLSVEGRLDDAVPLAEQVVEKAPKHQLARFVLTVAALRKSDFAAARKQLADVGQRGPARIAEPLIQAWLAAEAKDKAGVAKALGDLTGLDKLTGRLAVHEGLIEEKLGDAAAADADMKTAAGDTKATSFWLLRVVENYFLRHGQPAEAKAVAESFAKQSDSVSLNALMQQGLESKTPPAPLISTTRQGIATVLFDLGQILSGEESSDAPLFYAHLALWLEPGLDEAKVLVGELLQRQGRSTAAIAAYRQIPESSPYHWSIGLRIAGELENLKHDDEAAALLEKLAADRPDRFEPYYELGNLYRAGEQFDKAAQAYDKAVERLGRENTPWTLFYFRGIALERTGHWDRAEADFKKALELQPEQPYVLNYLAYSWIEQGRNLDEAQKMLERAVKAKPDDGYIVDSLGWVYYRLKQYKKAAETLEKAIELKPGDPVINDHLGDAYWRNGRKREARVQWRRALSLEPEAEEIPKIEKKLDQGLPADPQNI</sequence>
<dbReference type="Gene3D" id="1.25.40.10">
    <property type="entry name" value="Tetratricopeptide repeat domain"/>
    <property type="match status" value="2"/>
</dbReference>
<reference evidence="4 5" key="1">
    <citation type="submission" date="2017-04" db="EMBL/GenBank/DDBJ databases">
        <authorList>
            <person name="Afonso C.L."/>
            <person name="Miller P.J."/>
            <person name="Scott M.A."/>
            <person name="Spackman E."/>
            <person name="Goraichik I."/>
            <person name="Dimitrov K.M."/>
            <person name="Suarez D.L."/>
            <person name="Swayne D.E."/>
        </authorList>
    </citation>
    <scope>NUCLEOTIDE SEQUENCE [LARGE SCALE GENOMIC DNA]</scope>
    <source>
        <strain evidence="4 5">USBA 355</strain>
    </source>
</reference>
<dbReference type="InterPro" id="IPR013105">
    <property type="entry name" value="TPR_2"/>
</dbReference>
<dbReference type="InterPro" id="IPR019734">
    <property type="entry name" value="TPR_rpt"/>
</dbReference>
<feature type="repeat" description="TPR" evidence="3">
    <location>
        <begin position="391"/>
        <end position="424"/>
    </location>
</feature>
<proteinExistence type="predicted"/>
<name>A0A1Y6C2Y2_9PROT</name>
<feature type="repeat" description="TPR" evidence="3">
    <location>
        <begin position="531"/>
        <end position="564"/>
    </location>
</feature>
<keyword evidence="5" id="KW-1185">Reference proteome</keyword>
<keyword evidence="1" id="KW-0677">Repeat</keyword>
<dbReference type="PANTHER" id="PTHR45586:SF1">
    <property type="entry name" value="LIPOPOLYSACCHARIDE ASSEMBLY PROTEIN B"/>
    <property type="match status" value="1"/>
</dbReference>
<evidence type="ECO:0000313" key="4">
    <source>
        <dbReference type="EMBL" id="SMF38991.1"/>
    </source>
</evidence>
<dbReference type="InterPro" id="IPR051012">
    <property type="entry name" value="CellSynth/LPSAsmb/PSIAsmb"/>
</dbReference>
<keyword evidence="2 3" id="KW-0802">TPR repeat</keyword>
<dbReference type="EMBL" id="FWZX01000013">
    <property type="protein sequence ID" value="SMF38991.1"/>
    <property type="molecule type" value="Genomic_DNA"/>
</dbReference>
<organism evidence="4 5">
    <name type="scientific">Tistlia consotensis USBA 355</name>
    <dbReference type="NCBI Taxonomy" id="560819"/>
    <lineage>
        <taxon>Bacteria</taxon>
        <taxon>Pseudomonadati</taxon>
        <taxon>Pseudomonadota</taxon>
        <taxon>Alphaproteobacteria</taxon>
        <taxon>Rhodospirillales</taxon>
        <taxon>Rhodovibrionaceae</taxon>
        <taxon>Tistlia</taxon>
    </lineage>
</organism>
<evidence type="ECO:0000256" key="3">
    <source>
        <dbReference type="PROSITE-ProRule" id="PRU00339"/>
    </source>
</evidence>
<dbReference type="Proteomes" id="UP000192917">
    <property type="component" value="Unassembled WGS sequence"/>
</dbReference>
<dbReference type="AlphaFoldDB" id="A0A1Y6C2Y2"/>
<dbReference type="PANTHER" id="PTHR45586">
    <property type="entry name" value="TPR REPEAT-CONTAINING PROTEIN PA4667"/>
    <property type="match status" value="1"/>
</dbReference>